<dbReference type="Proteomes" id="UP000582659">
    <property type="component" value="Unassembled WGS sequence"/>
</dbReference>
<feature type="signal peptide" evidence="3">
    <location>
        <begin position="1"/>
        <end position="24"/>
    </location>
</feature>
<reference evidence="7" key="1">
    <citation type="submission" date="2016-11" db="UniProtKB">
        <authorList>
            <consortium name="WormBaseParasite"/>
        </authorList>
    </citation>
    <scope>IDENTIFICATION</scope>
</reference>
<feature type="region of interest" description="Disordered" evidence="1">
    <location>
        <begin position="26"/>
        <end position="84"/>
    </location>
</feature>
<protein>
    <submittedName>
        <fullName evidence="4">(pine wood nematode) hypothetical protein</fullName>
    </submittedName>
</protein>
<feature type="chain" id="PRO_5036021976" evidence="3">
    <location>
        <begin position="25"/>
        <end position="296"/>
    </location>
</feature>
<feature type="compositionally biased region" description="Polar residues" evidence="1">
    <location>
        <begin position="109"/>
        <end position="127"/>
    </location>
</feature>
<feature type="compositionally biased region" description="Polar residues" evidence="1">
    <location>
        <begin position="71"/>
        <end position="81"/>
    </location>
</feature>
<sequence length="296" mass="31352">MRLVDFSKHLAFSLLLIQVLPSASQNALTSSPKTTGTPPPIAPTTVTSRAPVSSTGPQTDAPKSTADPVVSPQTYAPNSTAGPVVSTVIPTTVTLQSTKVSTGVTEATTGQTLPYTSSTKSSTASENPTTPHIRPTTHIQPTGPTTRPTDASTGITQPTGASTVSHRTSIGTTEYAGPNVTTSEATTVTTESTTTIPEYISHDGRLGQAILILLSFLGIILGTVNMTVAWLTIWEFQLKHKITAQLVVEKLELAEMQVNQRAFADEILGLLQSIGFDANKYEDEATEHISEFNSQY</sequence>
<keyword evidence="2" id="KW-0472">Membrane</keyword>
<evidence type="ECO:0000256" key="1">
    <source>
        <dbReference type="SAM" id="MobiDB-lite"/>
    </source>
</evidence>
<feature type="region of interest" description="Disordered" evidence="1">
    <location>
        <begin position="109"/>
        <end position="184"/>
    </location>
</feature>
<keyword evidence="6" id="KW-1185">Reference proteome</keyword>
<feature type="compositionally biased region" description="Polar residues" evidence="1">
    <location>
        <begin position="48"/>
        <end position="62"/>
    </location>
</feature>
<evidence type="ECO:0000313" key="7">
    <source>
        <dbReference type="WBParaSite" id="BXY_0486100.1"/>
    </source>
</evidence>
<dbReference type="Proteomes" id="UP000095284">
    <property type="component" value="Unplaced"/>
</dbReference>
<evidence type="ECO:0000256" key="2">
    <source>
        <dbReference type="SAM" id="Phobius"/>
    </source>
</evidence>
<evidence type="ECO:0000256" key="3">
    <source>
        <dbReference type="SAM" id="SignalP"/>
    </source>
</evidence>
<accession>A0A1I7RVU9</accession>
<evidence type="ECO:0000313" key="4">
    <source>
        <dbReference type="EMBL" id="CAD5208616.1"/>
    </source>
</evidence>
<reference evidence="4" key="2">
    <citation type="submission" date="2020-09" db="EMBL/GenBank/DDBJ databases">
        <authorList>
            <person name="Kikuchi T."/>
        </authorList>
    </citation>
    <scope>NUCLEOTIDE SEQUENCE</scope>
    <source>
        <strain evidence="4">Ka4C1</strain>
    </source>
</reference>
<feature type="compositionally biased region" description="Low complexity" evidence="1">
    <location>
        <begin position="128"/>
        <end position="142"/>
    </location>
</feature>
<dbReference type="WBParaSite" id="BXY_0486100.1">
    <property type="protein sequence ID" value="BXY_0486100.1"/>
    <property type="gene ID" value="BXY_0486100"/>
</dbReference>
<name>A0A1I7RVU9_BURXY</name>
<feature type="compositionally biased region" description="Polar residues" evidence="1">
    <location>
        <begin position="143"/>
        <end position="172"/>
    </location>
</feature>
<keyword evidence="2" id="KW-1133">Transmembrane helix</keyword>
<proteinExistence type="predicted"/>
<evidence type="ECO:0000313" key="5">
    <source>
        <dbReference type="Proteomes" id="UP000095284"/>
    </source>
</evidence>
<evidence type="ECO:0000313" key="6">
    <source>
        <dbReference type="Proteomes" id="UP000659654"/>
    </source>
</evidence>
<keyword evidence="3" id="KW-0732">Signal</keyword>
<feature type="transmembrane region" description="Helical" evidence="2">
    <location>
        <begin position="209"/>
        <end position="233"/>
    </location>
</feature>
<dbReference type="EMBL" id="CAJFDI010000001">
    <property type="protein sequence ID" value="CAD5208616.1"/>
    <property type="molecule type" value="Genomic_DNA"/>
</dbReference>
<dbReference type="Proteomes" id="UP000659654">
    <property type="component" value="Unassembled WGS sequence"/>
</dbReference>
<keyword evidence="2" id="KW-0812">Transmembrane</keyword>
<gene>
    <name evidence="4" type="ORF">BXYJ_LOCUS852</name>
</gene>
<dbReference type="AlphaFoldDB" id="A0A1I7RVU9"/>
<dbReference type="EMBL" id="CAJFCV020000001">
    <property type="protein sequence ID" value="CAG9082208.1"/>
    <property type="molecule type" value="Genomic_DNA"/>
</dbReference>
<organism evidence="5 7">
    <name type="scientific">Bursaphelenchus xylophilus</name>
    <name type="common">Pinewood nematode worm</name>
    <name type="synonym">Aphelenchoides xylophilus</name>
    <dbReference type="NCBI Taxonomy" id="6326"/>
    <lineage>
        <taxon>Eukaryota</taxon>
        <taxon>Metazoa</taxon>
        <taxon>Ecdysozoa</taxon>
        <taxon>Nematoda</taxon>
        <taxon>Chromadorea</taxon>
        <taxon>Rhabditida</taxon>
        <taxon>Tylenchina</taxon>
        <taxon>Tylenchomorpha</taxon>
        <taxon>Aphelenchoidea</taxon>
        <taxon>Aphelenchoididae</taxon>
        <taxon>Bursaphelenchus</taxon>
    </lineage>
</organism>